<protein>
    <submittedName>
        <fullName evidence="1">Uncharacterized protein</fullName>
    </submittedName>
</protein>
<dbReference type="InterPro" id="IPR055290">
    <property type="entry name" value="At3g26010-like"/>
</dbReference>
<dbReference type="InterPro" id="IPR017451">
    <property type="entry name" value="F-box-assoc_interact_dom"/>
</dbReference>
<dbReference type="ExpressionAtlas" id="M8D3U1">
    <property type="expression patterns" value="baseline"/>
</dbReference>
<evidence type="ECO:0000313" key="1">
    <source>
        <dbReference type="EnsemblPlants" id="EMT30946"/>
    </source>
</evidence>
<dbReference type="NCBIfam" id="TIGR01640">
    <property type="entry name" value="F_box_assoc_1"/>
    <property type="match status" value="1"/>
</dbReference>
<dbReference type="SMART" id="SM00256">
    <property type="entry name" value="FBOX"/>
    <property type="match status" value="1"/>
</dbReference>
<name>M8D3U1_AEGTA</name>
<accession>M8D3U1</accession>
<dbReference type="InterPro" id="IPR036047">
    <property type="entry name" value="F-box-like_dom_sf"/>
</dbReference>
<dbReference type="Gene3D" id="1.20.1280.50">
    <property type="match status" value="1"/>
</dbReference>
<dbReference type="PANTHER" id="PTHR35546">
    <property type="entry name" value="F-BOX PROTEIN INTERACTION DOMAIN PROTEIN-RELATED"/>
    <property type="match status" value="1"/>
</dbReference>
<dbReference type="InterPro" id="IPR056592">
    <property type="entry name" value="Beta-prop_At3g26010-like"/>
</dbReference>
<dbReference type="SUPFAM" id="SSF81383">
    <property type="entry name" value="F-box domain"/>
    <property type="match status" value="1"/>
</dbReference>
<dbReference type="AlphaFoldDB" id="M8D3U1"/>
<dbReference type="CDD" id="cd22157">
    <property type="entry name" value="F-box_AtFBW1-like"/>
    <property type="match status" value="1"/>
</dbReference>
<dbReference type="InterPro" id="IPR001810">
    <property type="entry name" value="F-box_dom"/>
</dbReference>
<organism evidence="1">
    <name type="scientific">Aegilops tauschii</name>
    <name type="common">Tausch's goatgrass</name>
    <name type="synonym">Aegilops squarrosa</name>
    <dbReference type="NCBI Taxonomy" id="37682"/>
    <lineage>
        <taxon>Eukaryota</taxon>
        <taxon>Viridiplantae</taxon>
        <taxon>Streptophyta</taxon>
        <taxon>Embryophyta</taxon>
        <taxon>Tracheophyta</taxon>
        <taxon>Spermatophyta</taxon>
        <taxon>Magnoliopsida</taxon>
        <taxon>Liliopsida</taxon>
        <taxon>Poales</taxon>
        <taxon>Poaceae</taxon>
        <taxon>BOP clade</taxon>
        <taxon>Pooideae</taxon>
        <taxon>Triticodae</taxon>
        <taxon>Triticeae</taxon>
        <taxon>Triticinae</taxon>
        <taxon>Aegilops</taxon>
    </lineage>
</organism>
<dbReference type="EnsemblPlants" id="EMT30946">
    <property type="protein sequence ID" value="EMT30946"/>
    <property type="gene ID" value="F775_15493"/>
</dbReference>
<dbReference type="Pfam" id="PF00646">
    <property type="entry name" value="F-box"/>
    <property type="match status" value="1"/>
</dbReference>
<sequence>MAVVHLPKSRLLPLVGGASFLLLFSGACEDLCVDDRLAKAWSCPVLQTTIRLRRRLLQVTVTASPRVWSKCCFGQRVGASRRVPTDTVPVLAATDLRSLVFMVYRHPYRRDFGPDTLALRPLPESSMKKKHVHEQQAILPHGHDCTEQDHSPPTGNQGRDGKAPPFPSTEEESEQQQPGVDLPEGAIVEILSRVPYRSLCRFKCVSKPWLALCSDPNVRKRSPQTLSGFFFKDHGRFNFRNLSGKGPPLVDPSLRFWRGIYDCFSVEQCCSSLLLCKCLKSHHWEDECDYVVCNPMTGQWTVLPPIGWLDEEDGAMVYFEPIRDIFLGFDAAVPSRFVVFVPLTNCFCEFTEMAIYSSETGRWTKVQSEWGYKTILVGNSECVFLNGTMHLATHYALVVTVDTEGKVWREIEMPEHSPDTNQLASIGKSQGRLYAWQIEDDHDCQLYVWVLEDCGGGKWTLKYTVNVPELFGRQPGQDDMSYKVFAIHPDCDLIFLTDEEEMAVSYDMENQKVNATCTFSQEFEDVLPYVPCFAEWASDAH</sequence>
<dbReference type="Pfam" id="PF24750">
    <property type="entry name" value="b-prop_At3g26010-like"/>
    <property type="match status" value="1"/>
</dbReference>
<dbReference type="PANTHER" id="PTHR35546:SF48">
    <property type="entry name" value="F-BOX DOMAIN-CONTAINING PROTEIN"/>
    <property type="match status" value="1"/>
</dbReference>
<reference evidence="1" key="1">
    <citation type="submission" date="2015-06" db="UniProtKB">
        <authorList>
            <consortium name="EnsemblPlants"/>
        </authorList>
    </citation>
    <scope>IDENTIFICATION</scope>
</reference>
<proteinExistence type="predicted"/>